<dbReference type="EMBL" id="VSSQ01083152">
    <property type="protein sequence ID" value="MPN31581.1"/>
    <property type="molecule type" value="Genomic_DNA"/>
</dbReference>
<dbReference type="AlphaFoldDB" id="A0A645GXH7"/>
<proteinExistence type="predicted"/>
<protein>
    <submittedName>
        <fullName evidence="1">Uncharacterized protein</fullName>
    </submittedName>
</protein>
<sequence length="114" mass="12913">MLDVKAVDNKFHEYLTGVSNESVLNNLTYLVQANKLAEVRTVLLPNSPQENKKTVEEVSKIIQDKTIYKLLRYRPFGVREEGIKEIGNTITSEQEANKLCKLAIRLGATHTQVI</sequence>
<reference evidence="1" key="1">
    <citation type="submission" date="2019-08" db="EMBL/GenBank/DDBJ databases">
        <authorList>
            <person name="Kucharzyk K."/>
            <person name="Murdoch R.W."/>
            <person name="Higgins S."/>
            <person name="Loffler F."/>
        </authorList>
    </citation>
    <scope>NUCLEOTIDE SEQUENCE</scope>
</reference>
<accession>A0A645GXH7</accession>
<name>A0A645GXH7_9ZZZZ</name>
<evidence type="ECO:0000313" key="1">
    <source>
        <dbReference type="EMBL" id="MPN31581.1"/>
    </source>
</evidence>
<comment type="caution">
    <text evidence="1">The sequence shown here is derived from an EMBL/GenBank/DDBJ whole genome shotgun (WGS) entry which is preliminary data.</text>
</comment>
<dbReference type="Gene3D" id="3.80.30.10">
    <property type="entry name" value="pyruvate-formate lyase- activating enzyme"/>
    <property type="match status" value="1"/>
</dbReference>
<organism evidence="1">
    <name type="scientific">bioreactor metagenome</name>
    <dbReference type="NCBI Taxonomy" id="1076179"/>
    <lineage>
        <taxon>unclassified sequences</taxon>
        <taxon>metagenomes</taxon>
        <taxon>ecological metagenomes</taxon>
    </lineage>
</organism>
<gene>
    <name evidence="1" type="ORF">SDC9_179055</name>
</gene>